<keyword evidence="3" id="KW-1185">Reference proteome</keyword>
<reference evidence="2 3" key="1">
    <citation type="journal article" date="2021" name="Elife">
        <title>Chloroplast acquisition without the gene transfer in kleptoplastic sea slugs, Plakobranchus ocellatus.</title>
        <authorList>
            <person name="Maeda T."/>
            <person name="Takahashi S."/>
            <person name="Yoshida T."/>
            <person name="Shimamura S."/>
            <person name="Takaki Y."/>
            <person name="Nagai Y."/>
            <person name="Toyoda A."/>
            <person name="Suzuki Y."/>
            <person name="Arimoto A."/>
            <person name="Ishii H."/>
            <person name="Satoh N."/>
            <person name="Nishiyama T."/>
            <person name="Hasebe M."/>
            <person name="Maruyama T."/>
            <person name="Minagawa J."/>
            <person name="Obokata J."/>
            <person name="Shigenobu S."/>
        </authorList>
    </citation>
    <scope>NUCLEOTIDE SEQUENCE [LARGE SCALE GENOMIC DNA]</scope>
</reference>
<evidence type="ECO:0000259" key="1">
    <source>
        <dbReference type="Pfam" id="PF13843"/>
    </source>
</evidence>
<evidence type="ECO:0000313" key="2">
    <source>
        <dbReference type="EMBL" id="GFN87227.1"/>
    </source>
</evidence>
<dbReference type="InterPro" id="IPR029526">
    <property type="entry name" value="PGBD"/>
</dbReference>
<dbReference type="EMBL" id="BLXT01001678">
    <property type="protein sequence ID" value="GFN87227.1"/>
    <property type="molecule type" value="Genomic_DNA"/>
</dbReference>
<gene>
    <name evidence="2" type="ORF">PoB_001373300</name>
</gene>
<proteinExistence type="predicted"/>
<comment type="caution">
    <text evidence="2">The sequence shown here is derived from an EMBL/GenBank/DDBJ whole genome shotgun (WGS) entry which is preliminary data.</text>
</comment>
<dbReference type="PANTHER" id="PTHR46599">
    <property type="entry name" value="PIGGYBAC TRANSPOSABLE ELEMENT-DERIVED PROTEIN 4"/>
    <property type="match status" value="1"/>
</dbReference>
<dbReference type="PANTHER" id="PTHR46599:SF6">
    <property type="entry name" value="DUAL SPECIFICITY PHOSPHATASE 26"/>
    <property type="match status" value="1"/>
</dbReference>
<sequence length="172" mass="19272">MSFKPSMTMNCQKQESLMMAQIVKGKSSTTLIHLMRISLTTTWTQRGVCSDRNGTCGFQLCEPFFGSGRNLTCDNFFTDMELCKALSTEKLTMVGALRRNKAFIPPEFQDPKQTEKGKPRFVFRKVSMLVSYMSGQKKNVIVLSSMHSDAAIVPEKGEKNSRGGKLLQCHKG</sequence>
<dbReference type="AlphaFoldDB" id="A0AAV3YXG0"/>
<accession>A0AAV3YXG0</accession>
<feature type="domain" description="PiggyBac transposable element-derived protein" evidence="1">
    <location>
        <begin position="52"/>
        <end position="154"/>
    </location>
</feature>
<dbReference type="Proteomes" id="UP000735302">
    <property type="component" value="Unassembled WGS sequence"/>
</dbReference>
<dbReference type="Pfam" id="PF13843">
    <property type="entry name" value="DDE_Tnp_1_7"/>
    <property type="match status" value="1"/>
</dbReference>
<protein>
    <submittedName>
        <fullName evidence="2">PiggyBac transposable element-derived protein 4</fullName>
    </submittedName>
</protein>
<organism evidence="2 3">
    <name type="scientific">Plakobranchus ocellatus</name>
    <dbReference type="NCBI Taxonomy" id="259542"/>
    <lineage>
        <taxon>Eukaryota</taxon>
        <taxon>Metazoa</taxon>
        <taxon>Spiralia</taxon>
        <taxon>Lophotrochozoa</taxon>
        <taxon>Mollusca</taxon>
        <taxon>Gastropoda</taxon>
        <taxon>Heterobranchia</taxon>
        <taxon>Euthyneura</taxon>
        <taxon>Panpulmonata</taxon>
        <taxon>Sacoglossa</taxon>
        <taxon>Placobranchoidea</taxon>
        <taxon>Plakobranchidae</taxon>
        <taxon>Plakobranchus</taxon>
    </lineage>
</organism>
<name>A0AAV3YXG0_9GAST</name>
<evidence type="ECO:0000313" key="3">
    <source>
        <dbReference type="Proteomes" id="UP000735302"/>
    </source>
</evidence>